<dbReference type="PANTHER" id="PTHR11670">
    <property type="entry name" value="ACONITASE/IRON-RESPONSIVE ELEMENT FAMILY MEMBER"/>
    <property type="match status" value="1"/>
</dbReference>
<evidence type="ECO:0000313" key="14">
    <source>
        <dbReference type="Proteomes" id="UP001017257"/>
    </source>
</evidence>
<proteinExistence type="inferred from homology"/>
<organism evidence="13 14">
    <name type="scientific">Microvirga terrae</name>
    <dbReference type="NCBI Taxonomy" id="2740529"/>
    <lineage>
        <taxon>Bacteria</taxon>
        <taxon>Pseudomonadati</taxon>
        <taxon>Pseudomonadota</taxon>
        <taxon>Alphaproteobacteria</taxon>
        <taxon>Hyphomicrobiales</taxon>
        <taxon>Methylobacteriaceae</taxon>
        <taxon>Microvirga</taxon>
    </lineage>
</organism>
<feature type="domain" description="Aconitase/3-isopropylmalate dehydratase large subunit alpha/beta/alpha" evidence="11">
    <location>
        <begin position="76"/>
        <end position="547"/>
    </location>
</feature>
<accession>A0ABY5RR31</accession>
<evidence type="ECO:0000259" key="11">
    <source>
        <dbReference type="Pfam" id="PF00330"/>
    </source>
</evidence>
<dbReference type="Gene3D" id="6.10.190.10">
    <property type="match status" value="1"/>
</dbReference>
<evidence type="ECO:0000256" key="6">
    <source>
        <dbReference type="ARBA" id="ARBA00023004"/>
    </source>
</evidence>
<dbReference type="PROSITE" id="PS00450">
    <property type="entry name" value="ACONITASE_1"/>
    <property type="match status" value="1"/>
</dbReference>
<reference evidence="13" key="1">
    <citation type="submission" date="2022-08" db="EMBL/GenBank/DDBJ databases">
        <title>Microvirga terrae sp. nov., isolated from soil.</title>
        <authorList>
            <person name="Kim K.H."/>
            <person name="Seo Y.L."/>
            <person name="Kim J.M."/>
            <person name="Lee J.K."/>
            <person name="Han D.M."/>
            <person name="Jeon C.O."/>
        </authorList>
    </citation>
    <scope>NUCLEOTIDE SEQUENCE</scope>
    <source>
        <strain evidence="13">R24</strain>
    </source>
</reference>
<comment type="cofactor">
    <cofactor evidence="1">
        <name>[4Fe-4S] cluster</name>
        <dbReference type="ChEBI" id="CHEBI:49883"/>
    </cofactor>
</comment>
<dbReference type="EC" id="4.2.1.3" evidence="9"/>
<sequence length="904" mass="96975">MSHEPTPRPFGPLVTSFAVDGRPHRIVGLPEAAGGQLERLPHILRILLENVLRNAGEDAPRARDAILTWLRTGRSEAEIPFLPGRVMMHDTTCGPALVDIAGMRASLAEAGHDPGRLNPVLPVDVSTDHSLGVDVFGSPDALRRNMEREYGRNAERYRFMKWAARTLTGFRVHPPGTGIMHTLNLERLANVVTTAERDGVAWAIPDTLIGTDSHTPMINGIGVLGWGVGGLEAESVFFGMPVMIRVPDIVGVRLTGRLKQGVLATDLALTVTERLRRIDLADRFVEFYGPGVSTLSAGDRAVVANMTPEFGANSGFFPIDAQTLRYLSETGRSADHVHLVEQYAKRQGLWFDPDASPRFTDTIDIDLGEVEVSLAGPRRPQDRIPAGATVGALAPMLAGRPVAEGELGDGSLAIAAITSCTNTSDPRLLVAAGLVARKARAFGLMPPAWVKTSLAPGSPTAERYLRRAGLLDDLAAIGFGIVGYGCTTCIGNSGPLPAVIEQAMAERGILPVAVLSGNRNFPGRVHPQLDAGFLASPPLVVAFALAGDVNRDILNDPIGRSPAGEDIRLADLWPTGDEIDVALSKAIDAADYEMSYDEAEASEAWRVLDAPATPLFPWNEGSTYIRRPPFAGFGKGTLLGTYAAHPLLVLGDDITTDHISPAGQIPPTGETAEYLVERGENRRDLNVFASRRGNWEAMVRGLFTNKNVRNLLDEQIAPGFTIHAGSGDHLPLYRAAERYAREGDSVVVVAGERYGMGSSRDWAAKGVALLGARAVLASSFERIHRSNLIGMGVLPLRLPEDRHPNTLHLRPNDRILIEADAATLSPRGSVAVTIRRASGASETFIATAAIETGLEVEILRGGGIIPLILQRVVNAEATSRETPAPDFTDTGENTRREASPTTRP</sequence>
<dbReference type="PRINTS" id="PR00415">
    <property type="entry name" value="ACONITASE"/>
</dbReference>
<keyword evidence="9 13" id="KW-0456">Lyase</keyword>
<dbReference type="RefSeq" id="WP_173945269.1">
    <property type="nucleotide sequence ID" value="NZ_CP102845.1"/>
</dbReference>
<keyword evidence="14" id="KW-1185">Reference proteome</keyword>
<dbReference type="PROSITE" id="PS01244">
    <property type="entry name" value="ACONITASE_2"/>
    <property type="match status" value="1"/>
</dbReference>
<dbReference type="InterPro" id="IPR015928">
    <property type="entry name" value="Aconitase/3IPM_dehydase_swvl"/>
</dbReference>
<evidence type="ECO:0000259" key="12">
    <source>
        <dbReference type="Pfam" id="PF00694"/>
    </source>
</evidence>
<comment type="pathway">
    <text evidence="2">Carbohydrate metabolism; tricarboxylic acid cycle; isocitrate from oxaloacetate: step 2/2.</text>
</comment>
<dbReference type="SUPFAM" id="SSF53732">
    <property type="entry name" value="Aconitase iron-sulfur domain"/>
    <property type="match status" value="1"/>
</dbReference>
<dbReference type="SUPFAM" id="SSF52016">
    <property type="entry name" value="LeuD/IlvD-like"/>
    <property type="match status" value="1"/>
</dbReference>
<dbReference type="NCBIfam" id="NF006757">
    <property type="entry name" value="PRK09277.1"/>
    <property type="match status" value="1"/>
</dbReference>
<dbReference type="EMBL" id="CP102845">
    <property type="protein sequence ID" value="UVF19715.1"/>
    <property type="molecule type" value="Genomic_DNA"/>
</dbReference>
<evidence type="ECO:0000256" key="10">
    <source>
        <dbReference type="SAM" id="MobiDB-lite"/>
    </source>
</evidence>
<dbReference type="InterPro" id="IPR036008">
    <property type="entry name" value="Aconitase_4Fe-4S_dom"/>
</dbReference>
<dbReference type="InterPro" id="IPR015931">
    <property type="entry name" value="Acnase/IPM_dHydase_lsu_aba_1/3"/>
</dbReference>
<evidence type="ECO:0000256" key="2">
    <source>
        <dbReference type="ARBA" id="ARBA00004717"/>
    </source>
</evidence>
<dbReference type="Proteomes" id="UP001017257">
    <property type="component" value="Chromosome"/>
</dbReference>
<evidence type="ECO:0000256" key="8">
    <source>
        <dbReference type="ARBA" id="ARBA00023501"/>
    </source>
</evidence>
<dbReference type="NCBIfam" id="TIGR01341">
    <property type="entry name" value="aconitase_1"/>
    <property type="match status" value="1"/>
</dbReference>
<dbReference type="InterPro" id="IPR018136">
    <property type="entry name" value="Aconitase_4Fe-4S_BS"/>
</dbReference>
<feature type="region of interest" description="Disordered" evidence="10">
    <location>
        <begin position="878"/>
        <end position="904"/>
    </location>
</feature>
<dbReference type="Pfam" id="PF00330">
    <property type="entry name" value="Aconitase"/>
    <property type="match status" value="1"/>
</dbReference>
<comment type="similarity">
    <text evidence="3 9">Belongs to the aconitase/IPM isomerase family.</text>
</comment>
<dbReference type="GO" id="GO:0003994">
    <property type="term" value="F:aconitate hydratase activity"/>
    <property type="evidence" value="ECO:0007669"/>
    <property type="project" value="UniProtKB-EC"/>
</dbReference>
<dbReference type="Gene3D" id="3.30.499.10">
    <property type="entry name" value="Aconitase, domain 3"/>
    <property type="match status" value="2"/>
</dbReference>
<keyword evidence="4 9" id="KW-0004">4Fe-4S</keyword>
<dbReference type="InterPro" id="IPR001030">
    <property type="entry name" value="Acoase/IPM_deHydtase_lsu_aba"/>
</dbReference>
<evidence type="ECO:0000256" key="5">
    <source>
        <dbReference type="ARBA" id="ARBA00022723"/>
    </source>
</evidence>
<keyword evidence="5" id="KW-0479">Metal-binding</keyword>
<dbReference type="NCBIfam" id="NF009520">
    <property type="entry name" value="PRK12881.1"/>
    <property type="match status" value="1"/>
</dbReference>
<evidence type="ECO:0000256" key="9">
    <source>
        <dbReference type="RuleBase" id="RU361275"/>
    </source>
</evidence>
<protein>
    <recommendedName>
        <fullName evidence="9">Aconitate hydratase</fullName>
        <shortName evidence="9">Aconitase</shortName>
        <ecNumber evidence="9">4.2.1.3</ecNumber>
    </recommendedName>
</protein>
<gene>
    <name evidence="13" type="primary">acnA</name>
    <name evidence="13" type="ORF">HPT29_000705</name>
</gene>
<keyword evidence="7 9" id="KW-0411">Iron-sulfur</keyword>
<evidence type="ECO:0000256" key="7">
    <source>
        <dbReference type="ARBA" id="ARBA00023014"/>
    </source>
</evidence>
<dbReference type="Gene3D" id="3.20.19.10">
    <property type="entry name" value="Aconitase, domain 4"/>
    <property type="match status" value="1"/>
</dbReference>
<comment type="catalytic activity">
    <reaction evidence="8 9">
        <text>citrate = D-threo-isocitrate</text>
        <dbReference type="Rhea" id="RHEA:10336"/>
        <dbReference type="ChEBI" id="CHEBI:15562"/>
        <dbReference type="ChEBI" id="CHEBI:16947"/>
        <dbReference type="EC" id="4.2.1.3"/>
    </reaction>
</comment>
<comment type="function">
    <text evidence="9">Catalyzes the isomerization of citrate to isocitrate via cis-aconitate.</text>
</comment>
<evidence type="ECO:0000256" key="3">
    <source>
        <dbReference type="ARBA" id="ARBA00007185"/>
    </source>
</evidence>
<dbReference type="Pfam" id="PF00694">
    <property type="entry name" value="Aconitase_C"/>
    <property type="match status" value="1"/>
</dbReference>
<evidence type="ECO:0000313" key="13">
    <source>
        <dbReference type="EMBL" id="UVF19715.1"/>
    </source>
</evidence>
<evidence type="ECO:0000256" key="4">
    <source>
        <dbReference type="ARBA" id="ARBA00022485"/>
    </source>
</evidence>
<feature type="domain" description="Aconitase A/isopropylmalate dehydratase small subunit swivel" evidence="12">
    <location>
        <begin position="673"/>
        <end position="800"/>
    </location>
</feature>
<evidence type="ECO:0000256" key="1">
    <source>
        <dbReference type="ARBA" id="ARBA00001966"/>
    </source>
</evidence>
<dbReference type="InterPro" id="IPR006249">
    <property type="entry name" value="Aconitase/IRP2"/>
</dbReference>
<dbReference type="InterPro" id="IPR000573">
    <property type="entry name" value="AconitaseA/IPMdHydase_ssu_swvl"/>
</dbReference>
<keyword evidence="6 9" id="KW-0408">Iron</keyword>
<name>A0ABY5RR31_9HYPH</name>